<evidence type="ECO:0000313" key="7">
    <source>
        <dbReference type="Proteomes" id="UP000758856"/>
    </source>
</evidence>
<name>A0A9W6IW20_9HYPH</name>
<evidence type="ECO:0000313" key="5">
    <source>
        <dbReference type="EMBL" id="GLK57661.1"/>
    </source>
</evidence>
<feature type="domain" description="Glycosyl transferase family 1" evidence="3">
    <location>
        <begin position="211"/>
        <end position="359"/>
    </location>
</feature>
<proteinExistence type="predicted"/>
<dbReference type="InterPro" id="IPR028098">
    <property type="entry name" value="Glyco_trans_4-like_N"/>
</dbReference>
<dbReference type="Proteomes" id="UP001143400">
    <property type="component" value="Unassembled WGS sequence"/>
</dbReference>
<dbReference type="GO" id="GO:0016757">
    <property type="term" value="F:glycosyltransferase activity"/>
    <property type="evidence" value="ECO:0007669"/>
    <property type="project" value="UniProtKB-KW"/>
</dbReference>
<keyword evidence="2 5" id="KW-0808">Transferase</keyword>
<keyword evidence="1" id="KW-0328">Glycosyltransferase</keyword>
<keyword evidence="7" id="KW-1185">Reference proteome</keyword>
<dbReference type="EMBL" id="BSFF01000010">
    <property type="protein sequence ID" value="GLK57661.1"/>
    <property type="molecule type" value="Genomic_DNA"/>
</dbReference>
<dbReference type="Proteomes" id="UP000758856">
    <property type="component" value="Unassembled WGS sequence"/>
</dbReference>
<feature type="domain" description="Glycosyltransferase subfamily 4-like N-terminal" evidence="4">
    <location>
        <begin position="28"/>
        <end position="199"/>
    </location>
</feature>
<dbReference type="Pfam" id="PF13439">
    <property type="entry name" value="Glyco_transf_4"/>
    <property type="match status" value="1"/>
</dbReference>
<evidence type="ECO:0000256" key="1">
    <source>
        <dbReference type="ARBA" id="ARBA00022676"/>
    </source>
</evidence>
<dbReference type="AlphaFoldDB" id="A0A9W6IW20"/>
<dbReference type="InterPro" id="IPR001296">
    <property type="entry name" value="Glyco_trans_1"/>
</dbReference>
<dbReference type="CDD" id="cd03801">
    <property type="entry name" value="GT4_PimA-like"/>
    <property type="match status" value="1"/>
</dbReference>
<reference evidence="5" key="3">
    <citation type="submission" date="2023-01" db="EMBL/GenBank/DDBJ databases">
        <authorList>
            <person name="Sun Q."/>
            <person name="Evtushenko L."/>
        </authorList>
    </citation>
    <scope>NUCLEOTIDE SEQUENCE</scope>
    <source>
        <strain evidence="5">VKM B-1606</strain>
    </source>
</reference>
<protein>
    <submittedName>
        <fullName evidence="5 6">Transferase</fullName>
    </submittedName>
</protein>
<dbReference type="EMBL" id="JAFBCY010000004">
    <property type="protein sequence ID" value="MBM7853125.1"/>
    <property type="molecule type" value="Genomic_DNA"/>
</dbReference>
<evidence type="ECO:0000256" key="2">
    <source>
        <dbReference type="ARBA" id="ARBA00022679"/>
    </source>
</evidence>
<dbReference type="PANTHER" id="PTHR12526">
    <property type="entry name" value="GLYCOSYLTRANSFERASE"/>
    <property type="match status" value="1"/>
</dbReference>
<dbReference type="Pfam" id="PF00534">
    <property type="entry name" value="Glycos_transf_1"/>
    <property type="match status" value="1"/>
</dbReference>
<evidence type="ECO:0000313" key="8">
    <source>
        <dbReference type="Proteomes" id="UP001143400"/>
    </source>
</evidence>
<comment type="caution">
    <text evidence="5">The sequence shown here is derived from an EMBL/GenBank/DDBJ whole genome shotgun (WGS) entry which is preliminary data.</text>
</comment>
<evidence type="ECO:0000259" key="4">
    <source>
        <dbReference type="Pfam" id="PF13439"/>
    </source>
</evidence>
<dbReference type="PANTHER" id="PTHR12526:SF510">
    <property type="entry name" value="D-INOSITOL 3-PHOSPHATE GLYCOSYLTRANSFERASE"/>
    <property type="match status" value="1"/>
</dbReference>
<reference evidence="5" key="1">
    <citation type="journal article" date="2014" name="Int. J. Syst. Evol. Microbiol.">
        <title>Complete genome sequence of Corynebacterium casei LMG S-19264T (=DSM 44701T), isolated from a smear-ripened cheese.</title>
        <authorList>
            <consortium name="US DOE Joint Genome Institute (JGI-PGF)"/>
            <person name="Walter F."/>
            <person name="Albersmeier A."/>
            <person name="Kalinowski J."/>
            <person name="Ruckert C."/>
        </authorList>
    </citation>
    <scope>NUCLEOTIDE SEQUENCE</scope>
    <source>
        <strain evidence="5">VKM B-1606</strain>
    </source>
</reference>
<reference evidence="6 7" key="2">
    <citation type="submission" date="2021-01" db="EMBL/GenBank/DDBJ databases">
        <title>Genomic Encyclopedia of Type Strains, Phase IV (KMG-IV): sequencing the most valuable type-strain genomes for metagenomic binning, comparative biology and taxonomic classification.</title>
        <authorList>
            <person name="Goeker M."/>
        </authorList>
    </citation>
    <scope>NUCLEOTIDE SEQUENCE [LARGE SCALE GENOMIC DNA]</scope>
    <source>
        <strain evidence="6 7">DSM 6130</strain>
    </source>
</reference>
<dbReference type="Gene3D" id="3.40.50.2000">
    <property type="entry name" value="Glycogen Phosphorylase B"/>
    <property type="match status" value="2"/>
</dbReference>
<dbReference type="RefSeq" id="WP_210341566.1">
    <property type="nucleotide sequence ID" value="NZ_BSFF01000010.1"/>
</dbReference>
<sequence length="398" mass="42282">MSAALDYRQARASSDGPLRIVHLVRSPVGGIFRHIADLATAQAAAGHQVGFVCDSLTGGAFEAERIAALEPHLALGAFRLPIARQIAPSDVTALARVHRRLAPLAPDVVHSHGAKGGVFGRITGAWLNRAKPVARIYAPHGGSLHFDPATAEGRIYFAIERALESVSDVLVHVSEYERRAYVDKVGAPRCRAVVVRNGLTPPEFEAVTPAPDATDFLYLGMLRDLKGPDVFIEALALLARDGAATTGTIVGDGPDEARYRALVAERGLAAHVRFLPPQPAREAFAMAHAIVVPSRAESMPYVVLEAIAAGLPILATDVGGIPEIFGPFSGDLLPPGDAAALAAAMERLTADAGRARGMARERRAHIADEFALSSMASRIETVYRDAITAREARTFSVR</sequence>
<accession>A0A9W6IW20</accession>
<organism evidence="5 8">
    <name type="scientific">Methylopila capsulata</name>
    <dbReference type="NCBI Taxonomy" id="61654"/>
    <lineage>
        <taxon>Bacteria</taxon>
        <taxon>Pseudomonadati</taxon>
        <taxon>Pseudomonadota</taxon>
        <taxon>Alphaproteobacteria</taxon>
        <taxon>Hyphomicrobiales</taxon>
        <taxon>Methylopilaceae</taxon>
        <taxon>Methylopila</taxon>
    </lineage>
</organism>
<dbReference type="SUPFAM" id="SSF53756">
    <property type="entry name" value="UDP-Glycosyltransferase/glycogen phosphorylase"/>
    <property type="match status" value="1"/>
</dbReference>
<evidence type="ECO:0000313" key="6">
    <source>
        <dbReference type="EMBL" id="MBM7853125.1"/>
    </source>
</evidence>
<gene>
    <name evidence="5" type="ORF">GCM10008170_36810</name>
    <name evidence="6" type="ORF">JOD31_003376</name>
</gene>
<evidence type="ECO:0000259" key="3">
    <source>
        <dbReference type="Pfam" id="PF00534"/>
    </source>
</evidence>